<dbReference type="InterPro" id="IPR000868">
    <property type="entry name" value="Isochorismatase-like_dom"/>
</dbReference>
<sequence length="175" mass="19684">MRKILTLIDVQEKLVPLMENNAQFVENLVILLKGAQLLDIPIIWMEQLPDKLGPTIPEIKNIMKGQSPITKNVFSCGNSDVYISVLNNYDPDEVILCGIETHVCVYQTAIDLLLIGKDVQVVADAVTSRKKLNHDIGLQRISEKGGLLTTFELLLFEEQKIAEGDRFRSLIQLIK</sequence>
<dbReference type="Gene3D" id="3.40.50.850">
    <property type="entry name" value="Isochorismatase-like"/>
    <property type="match status" value="1"/>
</dbReference>
<dbReference type="InterPro" id="IPR050993">
    <property type="entry name" value="Isochorismatase_domain"/>
</dbReference>
<name>A0A382E0U5_9ZZZZ</name>
<dbReference type="PANTHER" id="PTHR14119">
    <property type="entry name" value="HYDROLASE"/>
    <property type="match status" value="1"/>
</dbReference>
<dbReference type="EMBL" id="UINC01041890">
    <property type="protein sequence ID" value="SVB43774.1"/>
    <property type="molecule type" value="Genomic_DNA"/>
</dbReference>
<dbReference type="SUPFAM" id="SSF52499">
    <property type="entry name" value="Isochorismatase-like hydrolases"/>
    <property type="match status" value="1"/>
</dbReference>
<feature type="domain" description="Isochorismatase-like" evidence="1">
    <location>
        <begin position="4"/>
        <end position="150"/>
    </location>
</feature>
<dbReference type="AlphaFoldDB" id="A0A382E0U5"/>
<dbReference type="Pfam" id="PF00857">
    <property type="entry name" value="Isochorismatase"/>
    <property type="match status" value="1"/>
</dbReference>
<evidence type="ECO:0000259" key="1">
    <source>
        <dbReference type="Pfam" id="PF00857"/>
    </source>
</evidence>
<protein>
    <recommendedName>
        <fullName evidence="1">Isochorismatase-like domain-containing protein</fullName>
    </recommendedName>
</protein>
<accession>A0A382E0U5</accession>
<proteinExistence type="predicted"/>
<dbReference type="PANTHER" id="PTHR14119:SF3">
    <property type="entry name" value="ISOCHORISMATASE DOMAIN-CONTAINING PROTEIN 2"/>
    <property type="match status" value="1"/>
</dbReference>
<gene>
    <name evidence="2" type="ORF">METZ01_LOCUS196628</name>
</gene>
<reference evidence="2" key="1">
    <citation type="submission" date="2018-05" db="EMBL/GenBank/DDBJ databases">
        <authorList>
            <person name="Lanie J.A."/>
            <person name="Ng W.-L."/>
            <person name="Kazmierczak K.M."/>
            <person name="Andrzejewski T.M."/>
            <person name="Davidsen T.M."/>
            <person name="Wayne K.J."/>
            <person name="Tettelin H."/>
            <person name="Glass J.I."/>
            <person name="Rusch D."/>
            <person name="Podicherti R."/>
            <person name="Tsui H.-C.T."/>
            <person name="Winkler M.E."/>
        </authorList>
    </citation>
    <scope>NUCLEOTIDE SEQUENCE</scope>
</reference>
<evidence type="ECO:0000313" key="2">
    <source>
        <dbReference type="EMBL" id="SVB43774.1"/>
    </source>
</evidence>
<organism evidence="2">
    <name type="scientific">marine metagenome</name>
    <dbReference type="NCBI Taxonomy" id="408172"/>
    <lineage>
        <taxon>unclassified sequences</taxon>
        <taxon>metagenomes</taxon>
        <taxon>ecological metagenomes</taxon>
    </lineage>
</organism>
<dbReference type="InterPro" id="IPR036380">
    <property type="entry name" value="Isochorismatase-like_sf"/>
</dbReference>